<feature type="domain" description="GGDEF" evidence="3">
    <location>
        <begin position="434"/>
        <end position="577"/>
    </location>
</feature>
<dbReference type="Gene3D" id="3.30.70.270">
    <property type="match status" value="1"/>
</dbReference>
<dbReference type="PATRIC" id="fig|861299.3.peg.3930"/>
<dbReference type="Proteomes" id="UP000019151">
    <property type="component" value="Chromosome"/>
</dbReference>
<dbReference type="HOGENOM" id="CLU_472316_0_0_0"/>
<dbReference type="NCBIfam" id="TIGR00254">
    <property type="entry name" value="GGDEF"/>
    <property type="match status" value="1"/>
</dbReference>
<dbReference type="InterPro" id="IPR000014">
    <property type="entry name" value="PAS"/>
</dbReference>
<evidence type="ECO:0000313" key="5">
    <source>
        <dbReference type="Proteomes" id="UP000019151"/>
    </source>
</evidence>
<reference evidence="4 5" key="1">
    <citation type="journal article" date="2014" name="Genome Announc.">
        <title>Genome Sequence and Methylome of Soil Bacterium Gemmatirosa kalamazoonensis KBS708T, a Member of the Rarely Cultivated Gemmatimonadetes Phylum.</title>
        <authorList>
            <person name="Debruyn J.M."/>
            <person name="Radosevich M."/>
            <person name="Wommack K.E."/>
            <person name="Polson S.W."/>
            <person name="Hauser L.J."/>
            <person name="Fawaz M.N."/>
            <person name="Korlach J."/>
            <person name="Tsai Y.C."/>
        </authorList>
    </citation>
    <scope>NUCLEOTIDE SEQUENCE [LARGE SCALE GENOMIC DNA]</scope>
    <source>
        <strain evidence="4 5">KBS708</strain>
    </source>
</reference>
<dbReference type="Pfam" id="PF13188">
    <property type="entry name" value="PAS_8"/>
    <property type="match status" value="1"/>
</dbReference>
<dbReference type="PANTHER" id="PTHR44757:SF2">
    <property type="entry name" value="BIOFILM ARCHITECTURE MAINTENANCE PROTEIN MBAA"/>
    <property type="match status" value="1"/>
</dbReference>
<dbReference type="InterPro" id="IPR052155">
    <property type="entry name" value="Biofilm_reg_signaling"/>
</dbReference>
<dbReference type="InterPro" id="IPR043128">
    <property type="entry name" value="Rev_trsase/Diguanyl_cyclase"/>
</dbReference>
<dbReference type="InterPro" id="IPR029787">
    <property type="entry name" value="Nucleotide_cyclase"/>
</dbReference>
<dbReference type="CDD" id="cd01949">
    <property type="entry name" value="GGDEF"/>
    <property type="match status" value="1"/>
</dbReference>
<accession>W0RKW6</accession>
<evidence type="ECO:0000259" key="3">
    <source>
        <dbReference type="PROSITE" id="PS50887"/>
    </source>
</evidence>
<dbReference type="STRING" id="861299.J421_3874"/>
<sequence>MPLVHPTRRALSLAALATLLVGPVAAARQPAPPTAAVVSGLPLVGPASSARVGDTVTIAGRATVASGVLQARGVYLAVQGDAGAVWVFRRNSAVAVRRGDSVEARGALFVYRGSIEIIATSLTVVPTAQLATPAPDSGWPAAPLREARLVRVSHAVVGARGESEGGRWIRLHAPGHADSVTLWIPWTHADPPGLADVRTEDVLDVTGLATLYRDNPGDPGVWQIVPRRATDVHTVGIPRLVYRRLVQGTVLLVVVVVLVVVATRLLTRRQSLALRETEARYRQLLALSPDAVLVHDGDRVLFANAAAARLLGAADEQAMAGWSVDTFVGTDERAALDAAVGRRQPAGAPVGRRLRTVFRTTDGAHVDVEVATSPCRYHDRDAAVVVARDIGPQLRYERELRELALLDELTGLHNRRGFFLFAEAELRRLRERGSYAVLVFADLDGLKTINDRHGHAAGDQALRAVARGLRDLVGEQGLAARWSGDEFVALVPDASVAAAPNGATDASGDTLVAEAFEQRLAGAIVRHAPAAAPYPVSASVGARRLGPDAGETLAAALAAADAGLYRRRGRRATANGN</sequence>
<dbReference type="SMART" id="SM00091">
    <property type="entry name" value="PAS"/>
    <property type="match status" value="1"/>
</dbReference>
<dbReference type="InterPro" id="IPR035965">
    <property type="entry name" value="PAS-like_dom_sf"/>
</dbReference>
<dbReference type="eggNOG" id="COG2205">
    <property type="taxonomic scope" value="Bacteria"/>
</dbReference>
<dbReference type="PANTHER" id="PTHR44757">
    <property type="entry name" value="DIGUANYLATE CYCLASE DGCP"/>
    <property type="match status" value="1"/>
</dbReference>
<gene>
    <name evidence="4" type="ORF">J421_3874</name>
</gene>
<evidence type="ECO:0000256" key="1">
    <source>
        <dbReference type="SAM" id="Phobius"/>
    </source>
</evidence>
<dbReference type="EMBL" id="CP007128">
    <property type="protein sequence ID" value="AHG91411.1"/>
    <property type="molecule type" value="Genomic_DNA"/>
</dbReference>
<dbReference type="SUPFAM" id="SSF55785">
    <property type="entry name" value="PYP-like sensor domain (PAS domain)"/>
    <property type="match status" value="1"/>
</dbReference>
<proteinExistence type="predicted"/>
<dbReference type="AlphaFoldDB" id="W0RKW6"/>
<dbReference type="InterPro" id="IPR000160">
    <property type="entry name" value="GGDEF_dom"/>
</dbReference>
<dbReference type="PROSITE" id="PS50887">
    <property type="entry name" value="GGDEF"/>
    <property type="match status" value="1"/>
</dbReference>
<dbReference type="NCBIfam" id="TIGR00229">
    <property type="entry name" value="sensory_box"/>
    <property type="match status" value="1"/>
</dbReference>
<protein>
    <submittedName>
        <fullName evidence="4">Diguanylate cyclase</fullName>
    </submittedName>
</protein>
<dbReference type="Pfam" id="PF00990">
    <property type="entry name" value="GGDEF"/>
    <property type="match status" value="1"/>
</dbReference>
<dbReference type="InParanoid" id="W0RKW6"/>
<feature type="signal peptide" evidence="2">
    <location>
        <begin position="1"/>
        <end position="26"/>
    </location>
</feature>
<keyword evidence="5" id="KW-1185">Reference proteome</keyword>
<organism evidence="4 5">
    <name type="scientific">Gemmatirosa kalamazoonensis</name>
    <dbReference type="NCBI Taxonomy" id="861299"/>
    <lineage>
        <taxon>Bacteria</taxon>
        <taxon>Pseudomonadati</taxon>
        <taxon>Gemmatimonadota</taxon>
        <taxon>Gemmatimonadia</taxon>
        <taxon>Gemmatimonadales</taxon>
        <taxon>Gemmatimonadaceae</taxon>
        <taxon>Gemmatirosa</taxon>
    </lineage>
</organism>
<evidence type="ECO:0000313" key="4">
    <source>
        <dbReference type="EMBL" id="AHG91411.1"/>
    </source>
</evidence>
<keyword evidence="1" id="KW-1133">Transmembrane helix</keyword>
<dbReference type="SMART" id="SM00267">
    <property type="entry name" value="GGDEF"/>
    <property type="match status" value="1"/>
</dbReference>
<dbReference type="Gene3D" id="3.30.450.20">
    <property type="entry name" value="PAS domain"/>
    <property type="match status" value="1"/>
</dbReference>
<evidence type="ECO:0000256" key="2">
    <source>
        <dbReference type="SAM" id="SignalP"/>
    </source>
</evidence>
<keyword evidence="1" id="KW-0472">Membrane</keyword>
<feature type="transmembrane region" description="Helical" evidence="1">
    <location>
        <begin position="245"/>
        <end position="266"/>
    </location>
</feature>
<dbReference type="eggNOG" id="COG2199">
    <property type="taxonomic scope" value="Bacteria"/>
</dbReference>
<feature type="chain" id="PRO_5004794235" evidence="2">
    <location>
        <begin position="27"/>
        <end position="577"/>
    </location>
</feature>
<keyword evidence="2" id="KW-0732">Signal</keyword>
<dbReference type="SUPFAM" id="SSF55073">
    <property type="entry name" value="Nucleotide cyclase"/>
    <property type="match status" value="1"/>
</dbReference>
<name>W0RKW6_9BACT</name>
<keyword evidence="1" id="KW-0812">Transmembrane</keyword>
<dbReference type="KEGG" id="gba:J421_3874"/>